<proteinExistence type="predicted"/>
<sequence>MTDPFQWVHVSSLKKTPYQVGIKKGEHLTSPRKGDDLKIELAAKPTEHAKSVHVDWEVGDKTWKSVSQDVRDLGISRYRLYEARPVAASRPRPKETPETPAGVATTYYMLEFTSFKGNTFSFHTRDDFFDFFAFSDGDHAIWYRAAPGSAAIIGVI</sequence>
<organism evidence="1 2">
    <name type="scientific">Rickenella mellea</name>
    <dbReference type="NCBI Taxonomy" id="50990"/>
    <lineage>
        <taxon>Eukaryota</taxon>
        <taxon>Fungi</taxon>
        <taxon>Dikarya</taxon>
        <taxon>Basidiomycota</taxon>
        <taxon>Agaricomycotina</taxon>
        <taxon>Agaricomycetes</taxon>
        <taxon>Hymenochaetales</taxon>
        <taxon>Rickenellaceae</taxon>
        <taxon>Rickenella</taxon>
    </lineage>
</organism>
<protein>
    <submittedName>
        <fullName evidence="1">Uncharacterized protein</fullName>
    </submittedName>
</protein>
<dbReference type="OrthoDB" id="3059986at2759"/>
<evidence type="ECO:0000313" key="1">
    <source>
        <dbReference type="EMBL" id="TDL22577.1"/>
    </source>
</evidence>
<dbReference type="Proteomes" id="UP000294933">
    <property type="component" value="Unassembled WGS sequence"/>
</dbReference>
<dbReference type="AlphaFoldDB" id="A0A4Y7Q4J3"/>
<evidence type="ECO:0000313" key="2">
    <source>
        <dbReference type="Proteomes" id="UP000294933"/>
    </source>
</evidence>
<accession>A0A4Y7Q4J3</accession>
<dbReference type="VEuPathDB" id="FungiDB:BD410DRAFT_803364"/>
<name>A0A4Y7Q4J3_9AGAM</name>
<dbReference type="EMBL" id="ML170174">
    <property type="protein sequence ID" value="TDL22577.1"/>
    <property type="molecule type" value="Genomic_DNA"/>
</dbReference>
<keyword evidence="2" id="KW-1185">Reference proteome</keyword>
<reference evidence="1 2" key="1">
    <citation type="submission" date="2018-06" db="EMBL/GenBank/DDBJ databases">
        <title>A transcriptomic atlas of mushroom development highlights an independent origin of complex multicellularity.</title>
        <authorList>
            <consortium name="DOE Joint Genome Institute"/>
            <person name="Krizsan K."/>
            <person name="Almasi E."/>
            <person name="Merenyi Z."/>
            <person name="Sahu N."/>
            <person name="Viragh M."/>
            <person name="Koszo T."/>
            <person name="Mondo S."/>
            <person name="Kiss B."/>
            <person name="Balint B."/>
            <person name="Kues U."/>
            <person name="Barry K."/>
            <person name="Hegedus J.C."/>
            <person name="Henrissat B."/>
            <person name="Johnson J."/>
            <person name="Lipzen A."/>
            <person name="Ohm R."/>
            <person name="Nagy I."/>
            <person name="Pangilinan J."/>
            <person name="Yan J."/>
            <person name="Xiong Y."/>
            <person name="Grigoriev I.V."/>
            <person name="Hibbett D.S."/>
            <person name="Nagy L.G."/>
        </authorList>
    </citation>
    <scope>NUCLEOTIDE SEQUENCE [LARGE SCALE GENOMIC DNA]</scope>
    <source>
        <strain evidence="1 2">SZMC22713</strain>
    </source>
</reference>
<gene>
    <name evidence="1" type="ORF">BD410DRAFT_803364</name>
</gene>